<feature type="coiled-coil region" evidence="1">
    <location>
        <begin position="455"/>
        <end position="482"/>
    </location>
</feature>
<feature type="compositionally biased region" description="Low complexity" evidence="2">
    <location>
        <begin position="1302"/>
        <end position="1322"/>
    </location>
</feature>
<feature type="compositionally biased region" description="Basic and acidic residues" evidence="2">
    <location>
        <begin position="804"/>
        <end position="826"/>
    </location>
</feature>
<evidence type="ECO:0000256" key="1">
    <source>
        <dbReference type="SAM" id="Coils"/>
    </source>
</evidence>
<feature type="compositionally biased region" description="Acidic residues" evidence="2">
    <location>
        <begin position="505"/>
        <end position="519"/>
    </location>
</feature>
<feature type="compositionally biased region" description="Basic and acidic residues" evidence="2">
    <location>
        <begin position="654"/>
        <end position="798"/>
    </location>
</feature>
<keyword evidence="1" id="KW-0175">Coiled coil</keyword>
<dbReference type="InParanoid" id="A0A1E5RN95"/>
<keyword evidence="4" id="KW-1185">Reference proteome</keyword>
<feature type="compositionally biased region" description="Polar residues" evidence="2">
    <location>
        <begin position="987"/>
        <end position="1006"/>
    </location>
</feature>
<feature type="region of interest" description="Disordered" evidence="2">
    <location>
        <begin position="634"/>
        <end position="826"/>
    </location>
</feature>
<feature type="region of interest" description="Disordered" evidence="2">
    <location>
        <begin position="227"/>
        <end position="293"/>
    </location>
</feature>
<feature type="region of interest" description="Disordered" evidence="2">
    <location>
        <begin position="1289"/>
        <end position="1322"/>
    </location>
</feature>
<evidence type="ECO:0000313" key="4">
    <source>
        <dbReference type="Proteomes" id="UP000095728"/>
    </source>
</evidence>
<name>A0A1E5RN95_9ASCO</name>
<feature type="region of interest" description="Disordered" evidence="2">
    <location>
        <begin position="126"/>
        <end position="176"/>
    </location>
</feature>
<reference evidence="4" key="1">
    <citation type="journal article" date="2016" name="Genome Announc.">
        <title>Genome sequences of three species of Hanseniaspora isolated from spontaneous wine fermentations.</title>
        <authorList>
            <person name="Sternes P.R."/>
            <person name="Lee D."/>
            <person name="Kutyna D.R."/>
            <person name="Borneman A.R."/>
        </authorList>
    </citation>
    <scope>NUCLEOTIDE SEQUENCE [LARGE SCALE GENOMIC DNA]</scope>
    <source>
        <strain evidence="4">AWRI3579</strain>
    </source>
</reference>
<feature type="compositionally biased region" description="Basic and acidic residues" evidence="2">
    <location>
        <begin position="548"/>
        <end position="560"/>
    </location>
</feature>
<feature type="region of interest" description="Disordered" evidence="2">
    <location>
        <begin position="497"/>
        <end position="611"/>
    </location>
</feature>
<dbReference type="OrthoDB" id="21629at2759"/>
<organism evidence="3 4">
    <name type="scientific">Hanseniaspora osmophila</name>
    <dbReference type="NCBI Taxonomy" id="56408"/>
    <lineage>
        <taxon>Eukaryota</taxon>
        <taxon>Fungi</taxon>
        <taxon>Dikarya</taxon>
        <taxon>Ascomycota</taxon>
        <taxon>Saccharomycotina</taxon>
        <taxon>Saccharomycetes</taxon>
        <taxon>Saccharomycodales</taxon>
        <taxon>Saccharomycodaceae</taxon>
        <taxon>Hanseniaspora</taxon>
    </lineage>
</organism>
<sequence length="1334" mass="148852">MSKKKSRQSNTHNQTEPAQAAHGLKTVDGVIDVTLYKDDDRPYPTSRVIKRNSNGDVVVEEIFDDDPHPSYAEATEVKIADEAKAGPSRLYDSHWESLSPAEKKSILRIQKDEVFDVLKIFQKGENKNDDNAKTAPNSDSQANKNGDAGEKMSPAHSDSYTEHPQSVHTGTHSTHSCCNCCGRRNVSIEDDLEDIYNYLYIQEKMKQPDLSHVLFHLNLVKDINNKISSSEIPPSPAKQIEREDPGDVNFKQNTGPTLAKDSDNDIQPPPSYKSLTTRTNDNPDFASAPNTGETTEFDYNQVFGLYRKKLEEFAQQYISGHPEINKEVASKIAEFPQLEVLAKDLYENGGKAFLQMVNADAPLSSENETTFEASAFLSSSNEKETSPEQNSAELSFNQFASILSVLGNKVDQPDFGSHFLSGDAKNILKNLQKKIFVENSQVPNGNFTFEMNDEVRRKILEDENLENDLRKLNIELNGKQSLHQATEVDQAAKEAVGPVAFNGESEPEEAYFDEDEEENEKYGTHLGDSFHDEDDDEEYYESEDYESEHEGNEHEHDHEHYHHCHHQHRPDSSQSQHQHQQCHHHGDTCDVEHDAPQESEGEEGSIDEEKRIEEGKKLIQIAITKILQKKLVSSYKEKMAESSRLTLLEELEREEAKKKEKDEKKARKREKEKEKKKQQQLMREKELERKKIEEERRKKEAEEKELKRREEQRKKVEEIKKKKDEQLRKKIEEQRKREEEEAKQKKLKEELKQKREEQRKKRELEKQLEKERKLEEQQRKLEEQQKKLEETKAKDRQKQTSLEESSKAEKQKQEALKRANQPEDNKRQAAAFPYNLGSAHEAVIPSADEFLSFPTSSQSLSSVTNPVNAQTLHSAVVDNSSGHPGLNNSVAASVSSRNNSIYNTIDPQTCNSATLGAQSSILNGLYSSPHNAFASSSADDSSKKFENTFMSPVDGAPASRTSSSWFQDQANNLSNDVSPFLEPPKPLSSSIQEESLTGGSPQPNNETLYKKYLDGLAISGPAYGAGHLSPYSSFAAPGHPLSSAANHTNNGNVSFSNVGNSIWSDNQTPSLSNRASLSHSMNESQGFFASNNHGYLYGPPSGLDNSTSFTAQSDGTTPSGVNVSGNLSQAICQAYVSTMIEGNTQHLPVGTLYSVVSSTSAEQLNYSFFIKQLLLMCSTHNLQLLNDDKGTITHVWWDVNNSSNLSVLQPPSAQRFPSQQSAGQTPITMSSAYGSVNNMNSLASTPGLRSSVPPTEVGINGLGQTGLSRQSGFNTAAAHNVDNGHVYNNMSYNAHSSTNLPQNGSTSLSNQNSSSTTSAQQSTYPFGVNTSIWG</sequence>
<feature type="compositionally biased region" description="Polar residues" evidence="2">
    <location>
        <begin position="273"/>
        <end position="293"/>
    </location>
</feature>
<dbReference type="Proteomes" id="UP000095728">
    <property type="component" value="Unassembled WGS sequence"/>
</dbReference>
<feature type="compositionally biased region" description="Acidic residues" evidence="2">
    <location>
        <begin position="597"/>
        <end position="606"/>
    </location>
</feature>
<evidence type="ECO:0000256" key="2">
    <source>
        <dbReference type="SAM" id="MobiDB-lite"/>
    </source>
</evidence>
<feature type="compositionally biased region" description="Polar residues" evidence="2">
    <location>
        <begin position="134"/>
        <end position="144"/>
    </location>
</feature>
<feature type="compositionally biased region" description="Polar residues" evidence="2">
    <location>
        <begin position="8"/>
        <end position="17"/>
    </location>
</feature>
<feature type="compositionally biased region" description="Polar residues" evidence="2">
    <location>
        <begin position="1289"/>
        <end position="1301"/>
    </location>
</feature>
<protein>
    <submittedName>
        <fullName evidence="3">Stress response protein NST1</fullName>
    </submittedName>
</protein>
<dbReference type="STRING" id="56408.A0A1E5RN95"/>
<dbReference type="FunCoup" id="A0A1E5RN95">
    <property type="interactions" value="20"/>
</dbReference>
<feature type="region of interest" description="Disordered" evidence="2">
    <location>
        <begin position="973"/>
        <end position="1006"/>
    </location>
</feature>
<feature type="region of interest" description="Disordered" evidence="2">
    <location>
        <begin position="1"/>
        <end position="24"/>
    </location>
</feature>
<feature type="region of interest" description="Disordered" evidence="2">
    <location>
        <begin position="1244"/>
        <end position="1263"/>
    </location>
</feature>
<comment type="caution">
    <text evidence="3">The sequence shown here is derived from an EMBL/GenBank/DDBJ whole genome shotgun (WGS) entry which is preliminary data.</text>
</comment>
<gene>
    <name evidence="3" type="ORF">AWRI3579_g679</name>
</gene>
<feature type="compositionally biased region" description="Basic and acidic residues" evidence="2">
    <location>
        <begin position="584"/>
        <end position="596"/>
    </location>
</feature>
<feature type="compositionally biased region" description="Acidic residues" evidence="2">
    <location>
        <begin position="531"/>
        <end position="547"/>
    </location>
</feature>
<dbReference type="EMBL" id="LPNM01000005">
    <property type="protein sequence ID" value="OEJ88356.1"/>
    <property type="molecule type" value="Genomic_DNA"/>
</dbReference>
<accession>A0A1E5RN95</accession>
<evidence type="ECO:0000313" key="3">
    <source>
        <dbReference type="EMBL" id="OEJ88356.1"/>
    </source>
</evidence>
<feature type="compositionally biased region" description="Polar residues" evidence="2">
    <location>
        <begin position="156"/>
        <end position="176"/>
    </location>
</feature>
<proteinExistence type="predicted"/>